<accession>A0A3B0YR59</accession>
<evidence type="ECO:0000313" key="1">
    <source>
        <dbReference type="EMBL" id="VAW81931.1"/>
    </source>
</evidence>
<organism evidence="1">
    <name type="scientific">hydrothermal vent metagenome</name>
    <dbReference type="NCBI Taxonomy" id="652676"/>
    <lineage>
        <taxon>unclassified sequences</taxon>
        <taxon>metagenomes</taxon>
        <taxon>ecological metagenomes</taxon>
    </lineage>
</organism>
<name>A0A3B0YR59_9ZZZZ</name>
<dbReference type="EMBL" id="UOFL01000232">
    <property type="protein sequence ID" value="VAW81931.1"/>
    <property type="molecule type" value="Genomic_DNA"/>
</dbReference>
<sequence>MYEIRLVNAEFGQLLNEDGDIQLEGEKEFHPEYDSLDSALQEKDNLINKYIYSCVIIKNKDTGEVTGSYCSENLGSKFLKEKQEYYKWIHMPIYKRLFNKNPKFTYYDGKH</sequence>
<dbReference type="AlphaFoldDB" id="A0A3B0YR59"/>
<protein>
    <submittedName>
        <fullName evidence="1">Uncharacterized protein</fullName>
    </submittedName>
</protein>
<reference evidence="1" key="1">
    <citation type="submission" date="2018-06" db="EMBL/GenBank/DDBJ databases">
        <authorList>
            <person name="Zhirakovskaya E."/>
        </authorList>
    </citation>
    <scope>NUCLEOTIDE SEQUENCE</scope>
</reference>
<proteinExistence type="predicted"/>
<gene>
    <name evidence="1" type="ORF">MNBD_GAMMA12-1952</name>
</gene>